<dbReference type="Pfam" id="PF00082">
    <property type="entry name" value="Peptidase_S8"/>
    <property type="match status" value="2"/>
</dbReference>
<proteinExistence type="inferred from homology"/>
<dbReference type="EMBL" id="BAAABV010000015">
    <property type="protein sequence ID" value="GAA0288480.1"/>
    <property type="molecule type" value="Genomic_DNA"/>
</dbReference>
<dbReference type="Gene3D" id="2.60.120.1290">
    <property type="match status" value="1"/>
</dbReference>
<dbReference type="Proteomes" id="UP001501867">
    <property type="component" value="Unassembled WGS sequence"/>
</dbReference>
<dbReference type="InterPro" id="IPR023828">
    <property type="entry name" value="Peptidase_S8_Ser-AS"/>
</dbReference>
<dbReference type="InterPro" id="IPR023827">
    <property type="entry name" value="Peptidase_S8_Asp-AS"/>
</dbReference>
<dbReference type="RefSeq" id="WP_344158188.1">
    <property type="nucleotide sequence ID" value="NZ_BAAABV010000015.1"/>
</dbReference>
<dbReference type="InterPro" id="IPR036852">
    <property type="entry name" value="Peptidase_S8/S53_dom_sf"/>
</dbReference>
<dbReference type="PROSITE" id="PS00136">
    <property type="entry name" value="SUBTILASE_ASP"/>
    <property type="match status" value="1"/>
</dbReference>
<dbReference type="PROSITE" id="PS00137">
    <property type="entry name" value="SUBTILASE_HIS"/>
    <property type="match status" value="1"/>
</dbReference>
<keyword evidence="3 5" id="KW-0378">Hydrolase</keyword>
<evidence type="ECO:0000256" key="5">
    <source>
        <dbReference type="PROSITE-ProRule" id="PRU01240"/>
    </source>
</evidence>
<dbReference type="SUPFAM" id="SSF52743">
    <property type="entry name" value="Subtilisin-like"/>
    <property type="match status" value="1"/>
</dbReference>
<comment type="caution">
    <text evidence="8">The sequence shown here is derived from an EMBL/GenBank/DDBJ whole genome shotgun (WGS) entry which is preliminary data.</text>
</comment>
<evidence type="ECO:0000313" key="8">
    <source>
        <dbReference type="EMBL" id="GAA0288480.1"/>
    </source>
</evidence>
<keyword evidence="2 5" id="KW-0645">Protease</keyword>
<sequence length="587" mass="61583">MDYTKLAPQLAATYTRYQQEGRRRSPLAATGRMLGLVSLRERAKPLRVVVSLVCDPDVPLDGDLGEGVELNAGGKRIRTAIVPLDSLADLAAHPGVRRIVPATRLRPLLDRAQAKVHVPDFRTRTELTGKGVVVGIVDTGIDPRHPAFTGRIDRIWDQTVQGGDGVPEGGYGVEFTGIGAATASRDTEGHGTHVAGIAAGKDGLAPGARLVMVKTDFQDAHITDGIQYVFRVARDLGLPAVVNLSLGGHHDAHDGSDPMSQAIAEESGPGRIVCCAAGNEGEDDIHAQLTVTEDAAVSVPCHPGVRRGEPDTFWLNGWYAGSDRFEVAIAAPSGASTSFQPVLGPGEETVEFDLPDGRVQITTPGPSPDNGDVNFFVEVAPNTAVPHAPHTPPGKWRLVVRGDSVNGDGRVDVWILGDSEARPQPQFSGPGVHDTMKIGLPGAAAAAITVAAFTTRTDWKDIDGAAERAPSLELGKLAGFSSEGPLRDGSQKPDITAPGAMIISSLSREAVDQPRALVISQREVVMAGTSMASPFIAGIAALVLQRDPHCDPAAFKSLLNANAAIPGAPEGAVDHKWGHGLLDATEL</sequence>
<reference evidence="8 9" key="1">
    <citation type="journal article" date="2019" name="Int. J. Syst. Evol. Microbiol.">
        <title>The Global Catalogue of Microorganisms (GCM) 10K type strain sequencing project: providing services to taxonomists for standard genome sequencing and annotation.</title>
        <authorList>
            <consortium name="The Broad Institute Genomics Platform"/>
            <consortium name="The Broad Institute Genome Sequencing Center for Infectious Disease"/>
            <person name="Wu L."/>
            <person name="Ma J."/>
        </authorList>
    </citation>
    <scope>NUCLEOTIDE SEQUENCE [LARGE SCALE GENOMIC DNA]</scope>
    <source>
        <strain evidence="8 9">JCM 4505</strain>
    </source>
</reference>
<evidence type="ECO:0000256" key="6">
    <source>
        <dbReference type="RuleBase" id="RU003355"/>
    </source>
</evidence>
<dbReference type="Gene3D" id="3.40.50.200">
    <property type="entry name" value="Peptidase S8/S53 domain"/>
    <property type="match status" value="1"/>
</dbReference>
<feature type="domain" description="Peptidase S8/S53" evidence="7">
    <location>
        <begin position="129"/>
        <end position="291"/>
    </location>
</feature>
<evidence type="ECO:0000256" key="1">
    <source>
        <dbReference type="ARBA" id="ARBA00011073"/>
    </source>
</evidence>
<evidence type="ECO:0000256" key="3">
    <source>
        <dbReference type="ARBA" id="ARBA00022801"/>
    </source>
</evidence>
<evidence type="ECO:0000259" key="7">
    <source>
        <dbReference type="Pfam" id="PF00082"/>
    </source>
</evidence>
<evidence type="ECO:0000313" key="9">
    <source>
        <dbReference type="Proteomes" id="UP001501867"/>
    </source>
</evidence>
<keyword evidence="9" id="KW-1185">Reference proteome</keyword>
<dbReference type="InterPro" id="IPR022398">
    <property type="entry name" value="Peptidase_S8_His-AS"/>
</dbReference>
<accession>A0ABN0VDG0</accession>
<dbReference type="PROSITE" id="PS51892">
    <property type="entry name" value="SUBTILASE"/>
    <property type="match status" value="1"/>
</dbReference>
<keyword evidence="4 5" id="KW-0720">Serine protease</keyword>
<feature type="active site" description="Charge relay system" evidence="5">
    <location>
        <position position="190"/>
    </location>
</feature>
<dbReference type="InterPro" id="IPR000209">
    <property type="entry name" value="Peptidase_S8/S53_dom"/>
</dbReference>
<name>A0ABN0VDG0_9ACTN</name>
<dbReference type="PANTHER" id="PTHR43806">
    <property type="entry name" value="PEPTIDASE S8"/>
    <property type="match status" value="1"/>
</dbReference>
<dbReference type="PANTHER" id="PTHR43806:SF11">
    <property type="entry name" value="CEREVISIN-RELATED"/>
    <property type="match status" value="1"/>
</dbReference>
<evidence type="ECO:0000256" key="2">
    <source>
        <dbReference type="ARBA" id="ARBA00022670"/>
    </source>
</evidence>
<feature type="active site" description="Charge relay system" evidence="5">
    <location>
        <position position="138"/>
    </location>
</feature>
<protein>
    <recommendedName>
        <fullName evidence="7">Peptidase S8/S53 domain-containing protein</fullName>
    </recommendedName>
</protein>
<dbReference type="InterPro" id="IPR015500">
    <property type="entry name" value="Peptidase_S8_subtilisin-rel"/>
</dbReference>
<comment type="similarity">
    <text evidence="1 5 6">Belongs to the peptidase S8 family.</text>
</comment>
<dbReference type="PRINTS" id="PR00723">
    <property type="entry name" value="SUBTILISIN"/>
</dbReference>
<evidence type="ECO:0000256" key="4">
    <source>
        <dbReference type="ARBA" id="ARBA00022825"/>
    </source>
</evidence>
<dbReference type="PROSITE" id="PS00138">
    <property type="entry name" value="SUBTILASE_SER"/>
    <property type="match status" value="1"/>
</dbReference>
<dbReference type="InterPro" id="IPR050131">
    <property type="entry name" value="Peptidase_S8_subtilisin-like"/>
</dbReference>
<organism evidence="8 9">
    <name type="scientific">Streptomyces polychromogenes</name>
    <dbReference type="NCBI Taxonomy" id="67342"/>
    <lineage>
        <taxon>Bacteria</taxon>
        <taxon>Bacillati</taxon>
        <taxon>Actinomycetota</taxon>
        <taxon>Actinomycetes</taxon>
        <taxon>Kitasatosporales</taxon>
        <taxon>Streptomycetaceae</taxon>
        <taxon>Streptomyces</taxon>
    </lineage>
</organism>
<feature type="active site" description="Charge relay system" evidence="5">
    <location>
        <position position="530"/>
    </location>
</feature>
<feature type="domain" description="Peptidase S8/S53" evidence="7">
    <location>
        <begin position="409"/>
        <end position="580"/>
    </location>
</feature>
<gene>
    <name evidence="8" type="ORF">GCM10010302_28540</name>
</gene>